<dbReference type="InterPro" id="IPR010998">
    <property type="entry name" value="Integrase_recombinase_N"/>
</dbReference>
<dbReference type="PROSITE" id="PS51900">
    <property type="entry name" value="CB"/>
    <property type="match status" value="2"/>
</dbReference>
<dbReference type="SUPFAM" id="SSF47823">
    <property type="entry name" value="lambda integrase-like, N-terminal domain"/>
    <property type="match status" value="1"/>
</dbReference>
<keyword evidence="1 2" id="KW-0238">DNA-binding</keyword>
<accession>A0A1F8CUE1</accession>
<name>A0A1F8CUE1_9BACT</name>
<evidence type="ECO:0000313" key="5">
    <source>
        <dbReference type="Proteomes" id="UP000178999"/>
    </source>
</evidence>
<organism evidence="4 5">
    <name type="scientific">Candidatus Woesebacteria bacterium RIFOXYB1_FULL_38_16</name>
    <dbReference type="NCBI Taxonomy" id="1802538"/>
    <lineage>
        <taxon>Bacteria</taxon>
        <taxon>Candidatus Woeseibacteriota</taxon>
    </lineage>
</organism>
<dbReference type="Gene3D" id="1.10.150.130">
    <property type="match status" value="2"/>
</dbReference>
<dbReference type="InterPro" id="IPR044068">
    <property type="entry name" value="CB"/>
</dbReference>
<reference evidence="4 5" key="1">
    <citation type="journal article" date="2016" name="Nat. Commun.">
        <title>Thousands of microbial genomes shed light on interconnected biogeochemical processes in an aquifer system.</title>
        <authorList>
            <person name="Anantharaman K."/>
            <person name="Brown C.T."/>
            <person name="Hug L.A."/>
            <person name="Sharon I."/>
            <person name="Castelle C.J."/>
            <person name="Probst A.J."/>
            <person name="Thomas B.C."/>
            <person name="Singh A."/>
            <person name="Wilkins M.J."/>
            <person name="Karaoz U."/>
            <person name="Brodie E.L."/>
            <person name="Williams K.H."/>
            <person name="Hubbard S.S."/>
            <person name="Banfield J.F."/>
        </authorList>
    </citation>
    <scope>NUCLEOTIDE SEQUENCE [LARGE SCALE GENOMIC DNA]</scope>
</reference>
<dbReference type="GO" id="GO:0003677">
    <property type="term" value="F:DNA binding"/>
    <property type="evidence" value="ECO:0007669"/>
    <property type="project" value="UniProtKB-UniRule"/>
</dbReference>
<evidence type="ECO:0000259" key="3">
    <source>
        <dbReference type="PROSITE" id="PS51900"/>
    </source>
</evidence>
<proteinExistence type="predicted"/>
<protein>
    <recommendedName>
        <fullName evidence="3">Core-binding (CB) domain-containing protein</fullName>
    </recommendedName>
</protein>
<comment type="caution">
    <text evidence="4">The sequence shown here is derived from an EMBL/GenBank/DDBJ whole genome shotgun (WGS) entry which is preliminary data.</text>
</comment>
<dbReference type="Proteomes" id="UP000178999">
    <property type="component" value="Unassembled WGS sequence"/>
</dbReference>
<evidence type="ECO:0000256" key="2">
    <source>
        <dbReference type="PROSITE-ProRule" id="PRU01248"/>
    </source>
</evidence>
<dbReference type="EMBL" id="MGHY01000009">
    <property type="protein sequence ID" value="OGM79706.1"/>
    <property type="molecule type" value="Genomic_DNA"/>
</dbReference>
<dbReference type="Pfam" id="PF02899">
    <property type="entry name" value="Phage_int_SAM_1"/>
    <property type="match status" value="1"/>
</dbReference>
<dbReference type="GO" id="GO:0015074">
    <property type="term" value="P:DNA integration"/>
    <property type="evidence" value="ECO:0007669"/>
    <property type="project" value="InterPro"/>
</dbReference>
<dbReference type="AlphaFoldDB" id="A0A1F8CUE1"/>
<feature type="domain" description="Core-binding (CB)" evidence="3">
    <location>
        <begin position="1"/>
        <end position="85"/>
    </location>
</feature>
<dbReference type="InterPro" id="IPR004107">
    <property type="entry name" value="Integrase_SAM-like_N"/>
</dbReference>
<evidence type="ECO:0000256" key="1">
    <source>
        <dbReference type="ARBA" id="ARBA00023125"/>
    </source>
</evidence>
<evidence type="ECO:0000313" key="4">
    <source>
        <dbReference type="EMBL" id="OGM79706.1"/>
    </source>
</evidence>
<gene>
    <name evidence="4" type="ORF">A2382_02185</name>
</gene>
<feature type="domain" description="Core-binding (CB)" evidence="3">
    <location>
        <begin position="106"/>
        <end position="191"/>
    </location>
</feature>
<sequence length="393" mass="44990">MENSLINSFIKHLEFEGYKQSTLKNYRSDLLGFYSFFRQTRPTSGLIPSQDSANAYKNYLIEGGKALFSINRALSTLRKYSLYLKDYLYASENFMTGIGNVVLVNEPENDLIGRFEKFLSLKKIKKNTIRNYKSDIKHFLSWFRYKTGMAFSSERFEERLIEEYKQSLSDIPLFTARRRLSSLNQLGLWLKPRVIADSPKAESGLVWRPTLILASLITIVAIQSVLLSDSRQALGITKEGSSYKLEKGLNYRVENISKLYPQAAFEVQAKDLTVDVGKGLPLVKKKDEGSSFDLMVLTNQVNNSDEPSELFYQKDEQSVLFYQEKGRGVISAGETSAFIYSETLENDSFIYVTPNSSTNNQILIVENLGKGFFRVFIDKPFDKNILFSWIITK</sequence>